<accession>A0AAD7WPR7</accession>
<comment type="caution">
    <text evidence="1">The sequence shown here is derived from an EMBL/GenBank/DDBJ whole genome shotgun (WGS) entry which is preliminary data.</text>
</comment>
<dbReference type="AlphaFoldDB" id="A0AAD7WPR7"/>
<protein>
    <submittedName>
        <fullName evidence="1">Uncharacterized protein</fullName>
    </submittedName>
</protein>
<reference evidence="1" key="1">
    <citation type="journal article" date="2023" name="Science">
        <title>Genome structures resolve the early diversification of teleost fishes.</title>
        <authorList>
            <person name="Parey E."/>
            <person name="Louis A."/>
            <person name="Montfort J."/>
            <person name="Bouchez O."/>
            <person name="Roques C."/>
            <person name="Iampietro C."/>
            <person name="Lluch J."/>
            <person name="Castinel A."/>
            <person name="Donnadieu C."/>
            <person name="Desvignes T."/>
            <person name="Floi Bucao C."/>
            <person name="Jouanno E."/>
            <person name="Wen M."/>
            <person name="Mejri S."/>
            <person name="Dirks R."/>
            <person name="Jansen H."/>
            <person name="Henkel C."/>
            <person name="Chen W.J."/>
            <person name="Zahm M."/>
            <person name="Cabau C."/>
            <person name="Klopp C."/>
            <person name="Thompson A.W."/>
            <person name="Robinson-Rechavi M."/>
            <person name="Braasch I."/>
            <person name="Lecointre G."/>
            <person name="Bobe J."/>
            <person name="Postlethwait J.H."/>
            <person name="Berthelot C."/>
            <person name="Roest Crollius H."/>
            <person name="Guiguen Y."/>
        </authorList>
    </citation>
    <scope>NUCLEOTIDE SEQUENCE</scope>
    <source>
        <strain evidence="1">NC1722</strain>
    </source>
</reference>
<gene>
    <name evidence="1" type="ORF">AAFF_G00347270</name>
</gene>
<keyword evidence="2" id="KW-1185">Reference proteome</keyword>
<dbReference type="EMBL" id="JAINUG010000056">
    <property type="protein sequence ID" value="KAJ8403859.1"/>
    <property type="molecule type" value="Genomic_DNA"/>
</dbReference>
<dbReference type="Proteomes" id="UP001221898">
    <property type="component" value="Unassembled WGS sequence"/>
</dbReference>
<evidence type="ECO:0000313" key="1">
    <source>
        <dbReference type="EMBL" id="KAJ8403859.1"/>
    </source>
</evidence>
<sequence length="68" mass="7647">MARYPVAMLVFATSNKGTVTLNRGFSAQRAVQTLAGLYRGWPRAWTPTPARRDRFKFTPQEPKHIAGV</sequence>
<name>A0AAD7WPR7_9TELE</name>
<proteinExistence type="predicted"/>
<organism evidence="1 2">
    <name type="scientific">Aldrovandia affinis</name>
    <dbReference type="NCBI Taxonomy" id="143900"/>
    <lineage>
        <taxon>Eukaryota</taxon>
        <taxon>Metazoa</taxon>
        <taxon>Chordata</taxon>
        <taxon>Craniata</taxon>
        <taxon>Vertebrata</taxon>
        <taxon>Euteleostomi</taxon>
        <taxon>Actinopterygii</taxon>
        <taxon>Neopterygii</taxon>
        <taxon>Teleostei</taxon>
        <taxon>Notacanthiformes</taxon>
        <taxon>Halosauridae</taxon>
        <taxon>Aldrovandia</taxon>
    </lineage>
</organism>
<evidence type="ECO:0000313" key="2">
    <source>
        <dbReference type="Proteomes" id="UP001221898"/>
    </source>
</evidence>